<evidence type="ECO:0000256" key="10">
    <source>
        <dbReference type="RuleBase" id="RU003318"/>
    </source>
</evidence>
<evidence type="ECO:0000256" key="8">
    <source>
        <dbReference type="PROSITE-ProRule" id="PRU00043"/>
    </source>
</evidence>
<evidence type="ECO:0000256" key="1">
    <source>
        <dbReference type="ARBA" id="ARBA00004167"/>
    </source>
</evidence>
<sequence length="1792" mass="196608">MIQSDVQHRYLLIHCLFLFLLINLSSTQVCQTDIPDFFYNVSFAGPLFDQTTYTSLPTYLSVGSPIGTTVFTFNVQPQTTYTRPSFVSTSVSGRALNLVGGIITVASSNPSFIVTTLSNGSYALVTNTTPLNYFSPNHRYLFNLIGTQSYSNRPPVSSTAVVQINLQNANVNAPIFQPANQTFSISETAKIGTIFGTVYATDADNDGIIYSMSSSQFSIDSSTGVLQLQQTFQSSPNAQYSVVVTASDDGSSCLPSQAACPLFSTSTTITILVTAVNKRSPQFLNQICGSTVSFYESNPVDANITTITVFDDDRGENGQITISFPSEQSRTTVSGLRNTAYSQFYIQQLLQTSTTRTAILRANISFDYDAPGAVRVWYLFLLATDNGTPQRQSFCSLRINLLDLNDNPPVFIMTAWNYTIYRSAFGNSNSARFLRIIASDADSGSSGLINYYIGTVNVPYFTINQTTGTIILRSNVPGVYSLDVTQFPITFQVYAQDRGSPPRISATNATVIMYYNNGNDPPPARWSDARYEELNFPIREKYYEVNRNAPVSNIAYGFNGTIFYQLTSPTSSIMTVSSPFPNTIIPFSDLPVGRNGLTFNSGIVVTSGLHAEVQIVYLIYIRVLVNPPLIGSTTITLVDENDQIPTFDIRSIVLSVVENESGNRVIAQIQAFDRDVDYPNNFVQYRLNSQLSDAEVLPVFFVAANGTIWTNTTFDRESNKTLYRMFITAYDGAPAWDAINNEPNTQDFQFDIQVIDVNDVPPVFVNSSSITLAINETVTNGTGVLNLTITDTDFDTILDFGILSGNTKNVFSFNLLSDNLADTTRTQYSGTGQLSVVGPLSYDATPNYTLVLFAFDTQNLATITVTVILLQQNTQPPVFILKPGFSAYEYQVTELTASSSLNEPTIRAVDYDPLPASIVYNIITNNNNLNLNSLYLIQSNNEATIGISASGLLRDLPFGYNIYNFSIQATDQGGAGLSSYAPVTIQVIDINNNGPIPTNAPWILTEGVLNPSTSIVFTDYDDPTQNNTVPFIVQIVSPTTFTLVGPTLNYNGTYQLMYNGILNRTSTKNLTVTFNGTDVKGFSAVTTISVIVGDVLNSYPISNGFKTIRVVYINDYINSLKNIPLGSVYVNDLDDWFRSTGRTYSVRSVSNGQLFSAAQGVLSTPDALYPGSYTILVDVTKPIAASTATSTIDLQVTSVDSEYVRQAATIRIQGEDPDTLIDPSLGNRLNTLRTALETILLVAPNSITILAIRRVFQYRSPYYPPLPLATAKQQALTDVIFYVPSMNKNDIENTLNANLGLFASSYGITAHASGPNPCSGYVCPTGTVCRPTRAIQSSPYSIDTNQTSFVGVNVVDSADCVNSTYATVYTNTQVGCSTYTFNNLTYCPCTSLQSLAPLGPYCQVLGRSFNQNGGAYAVYDGTTFSNRAPTRFSFDFAVQPPLADGLILLYGRNATPVNDFFWTAVEIYQSKLRFQFRDTMLSPSDITLNASTWYHVEYQYVDSTILVSINDCKYSTSVNDTLNTYDISTVQLYLGGLPVTGSLVSGLYPSLTQVNTFSGCIRNVLSNGYYLDMNSPLLSSNSNAGQCSCSLTNSCVLSSLKRDSAIIIPWYTWLILALVLLLLSTIIALGLLTCIRKRQQLKALAGLYPDDTRDNIIDYKETAGEEDHSTYNLGVLKKPVYALTDEEIIANGGRSGLPNMGYTDTITNRRPALGDYIDEKLNEQQVTPYANDTQLHYRYEGEGSIASDLSSIESIHYQDENDFRFLYSWGPKFSRLADLYAGGVDYDDLDNA</sequence>
<evidence type="ECO:0000259" key="14">
    <source>
        <dbReference type="PROSITE" id="PS50025"/>
    </source>
</evidence>
<comment type="subcellular location">
    <subcellularLocation>
        <location evidence="10">Cell membrane</location>
        <topology evidence="10">Single-pass type I membrane protein</topology>
    </subcellularLocation>
    <subcellularLocation>
        <location evidence="1">Membrane</location>
        <topology evidence="1">Single-pass membrane protein</topology>
    </subcellularLocation>
</comment>
<dbReference type="SMART" id="SM00282">
    <property type="entry name" value="LamG"/>
    <property type="match status" value="1"/>
</dbReference>
<feature type="domain" description="Cadherin" evidence="15">
    <location>
        <begin position="648"/>
        <end position="764"/>
    </location>
</feature>
<dbReference type="Gene3D" id="2.60.40.60">
    <property type="entry name" value="Cadherins"/>
    <property type="match status" value="6"/>
</dbReference>
<gene>
    <name evidence="16" type="ORF">CJN711_LOCUS20700</name>
    <name evidence="17" type="ORF">KQP761_LOCUS27139</name>
</gene>
<dbReference type="EMBL" id="CAJNOW010014917">
    <property type="protein sequence ID" value="CAF1636324.1"/>
    <property type="molecule type" value="Genomic_DNA"/>
</dbReference>
<evidence type="ECO:0000256" key="6">
    <source>
        <dbReference type="ARBA" id="ARBA00023136"/>
    </source>
</evidence>
<evidence type="ECO:0000313" key="17">
    <source>
        <dbReference type="EMBL" id="CAF1636324.1"/>
    </source>
</evidence>
<evidence type="ECO:0000313" key="16">
    <source>
        <dbReference type="EMBL" id="CAF1376162.1"/>
    </source>
</evidence>
<feature type="domain" description="Cadherin" evidence="15">
    <location>
        <begin position="112"/>
        <end position="176"/>
    </location>
</feature>
<evidence type="ECO:0000256" key="3">
    <source>
        <dbReference type="ARBA" id="ARBA00022737"/>
    </source>
</evidence>
<evidence type="ECO:0000256" key="5">
    <source>
        <dbReference type="ARBA" id="ARBA00022989"/>
    </source>
</evidence>
<dbReference type="PRINTS" id="PR00205">
    <property type="entry name" value="CADHERIN"/>
</dbReference>
<feature type="domain" description="Cadherin" evidence="15">
    <location>
        <begin position="766"/>
        <end position="879"/>
    </location>
</feature>
<dbReference type="CDD" id="cd00110">
    <property type="entry name" value="LamG"/>
    <property type="match status" value="1"/>
</dbReference>
<feature type="domain" description="Laminin G" evidence="14">
    <location>
        <begin position="1406"/>
        <end position="1587"/>
    </location>
</feature>
<feature type="transmembrane region" description="Helical" evidence="12">
    <location>
        <begin position="1610"/>
        <end position="1632"/>
    </location>
</feature>
<dbReference type="InterPro" id="IPR015919">
    <property type="entry name" value="Cadherin-like_sf"/>
</dbReference>
<reference evidence="16" key="1">
    <citation type="submission" date="2021-02" db="EMBL/GenBank/DDBJ databases">
        <authorList>
            <person name="Nowell W R."/>
        </authorList>
    </citation>
    <scope>NUCLEOTIDE SEQUENCE</scope>
</reference>
<evidence type="ECO:0000313" key="18">
    <source>
        <dbReference type="Proteomes" id="UP000663855"/>
    </source>
</evidence>
<dbReference type="Pfam" id="PF00054">
    <property type="entry name" value="Laminin_G_1"/>
    <property type="match status" value="1"/>
</dbReference>
<keyword evidence="5 12" id="KW-1133">Transmembrane helix</keyword>
<dbReference type="SUPFAM" id="SSF49313">
    <property type="entry name" value="Cadherin-like"/>
    <property type="match status" value="6"/>
</dbReference>
<evidence type="ECO:0000256" key="4">
    <source>
        <dbReference type="ARBA" id="ARBA00022837"/>
    </source>
</evidence>
<comment type="caution">
    <text evidence="16">The sequence shown here is derived from an EMBL/GenBank/DDBJ whole genome shotgun (WGS) entry which is preliminary data.</text>
</comment>
<dbReference type="PROSITE" id="PS50025">
    <property type="entry name" value="LAM_G_DOMAIN"/>
    <property type="match status" value="1"/>
</dbReference>
<evidence type="ECO:0000256" key="12">
    <source>
        <dbReference type="SAM" id="Phobius"/>
    </source>
</evidence>
<keyword evidence="3" id="KW-0677">Repeat</keyword>
<keyword evidence="6 12" id="KW-0472">Membrane</keyword>
<dbReference type="Gene3D" id="4.10.900.10">
    <property type="entry name" value="TCF3-CBD (Catenin binding domain)"/>
    <property type="match status" value="1"/>
</dbReference>
<evidence type="ECO:0000256" key="2">
    <source>
        <dbReference type="ARBA" id="ARBA00022692"/>
    </source>
</evidence>
<keyword evidence="4 8" id="KW-0106">Calcium</keyword>
<dbReference type="EMBL" id="CAJNOV010009690">
    <property type="protein sequence ID" value="CAF1376162.1"/>
    <property type="molecule type" value="Genomic_DNA"/>
</dbReference>
<dbReference type="PROSITE" id="PS50268">
    <property type="entry name" value="CADHERIN_2"/>
    <property type="match status" value="7"/>
</dbReference>
<dbReference type="PANTHER" id="PTHR24028:SF328">
    <property type="entry name" value="CADHERIN-3"/>
    <property type="match status" value="1"/>
</dbReference>
<feature type="domain" description="Cadherin" evidence="15">
    <location>
        <begin position="296"/>
        <end position="411"/>
    </location>
</feature>
<feature type="disulfide bond" evidence="9">
    <location>
        <begin position="1560"/>
        <end position="1587"/>
    </location>
</feature>
<accession>A0A815J609</accession>
<evidence type="ECO:0000256" key="11">
    <source>
        <dbReference type="RuleBase" id="RU004357"/>
    </source>
</evidence>
<dbReference type="InterPro" id="IPR050174">
    <property type="entry name" value="Protocadherin/Cadherin-CA"/>
</dbReference>
<organism evidence="16 18">
    <name type="scientific">Rotaria magnacalcarata</name>
    <dbReference type="NCBI Taxonomy" id="392030"/>
    <lineage>
        <taxon>Eukaryota</taxon>
        <taxon>Metazoa</taxon>
        <taxon>Spiralia</taxon>
        <taxon>Gnathifera</taxon>
        <taxon>Rotifera</taxon>
        <taxon>Eurotatoria</taxon>
        <taxon>Bdelloidea</taxon>
        <taxon>Philodinida</taxon>
        <taxon>Philodinidae</taxon>
        <taxon>Rotaria</taxon>
    </lineage>
</organism>
<dbReference type="GO" id="GO:0005886">
    <property type="term" value="C:plasma membrane"/>
    <property type="evidence" value="ECO:0007669"/>
    <property type="project" value="UniProtKB-SubCell"/>
</dbReference>
<evidence type="ECO:0000256" key="7">
    <source>
        <dbReference type="ARBA" id="ARBA00023180"/>
    </source>
</evidence>
<feature type="domain" description="Cadherin" evidence="15">
    <location>
        <begin position="884"/>
        <end position="997"/>
    </location>
</feature>
<proteinExistence type="predicted"/>
<dbReference type="CDD" id="cd11304">
    <property type="entry name" value="Cadherin_repeat"/>
    <property type="match status" value="6"/>
</dbReference>
<feature type="domain" description="Cadherin" evidence="15">
    <location>
        <begin position="177"/>
        <end position="283"/>
    </location>
</feature>
<dbReference type="PROSITE" id="PS00232">
    <property type="entry name" value="CADHERIN_1"/>
    <property type="match status" value="1"/>
</dbReference>
<keyword evidence="7" id="KW-0325">Glycoprotein</keyword>
<protein>
    <submittedName>
        <fullName evidence="16">Uncharacterized protein</fullName>
    </submittedName>
</protein>
<evidence type="ECO:0000256" key="9">
    <source>
        <dbReference type="PROSITE-ProRule" id="PRU00122"/>
    </source>
</evidence>
<dbReference type="InterPro" id="IPR002126">
    <property type="entry name" value="Cadherin-like_dom"/>
</dbReference>
<dbReference type="Proteomes" id="UP000663834">
    <property type="component" value="Unassembled WGS sequence"/>
</dbReference>
<dbReference type="SMART" id="SM00112">
    <property type="entry name" value="CA"/>
    <property type="match status" value="7"/>
</dbReference>
<keyword evidence="10" id="KW-0130">Cell adhesion</keyword>
<dbReference type="InterPro" id="IPR020894">
    <property type="entry name" value="Cadherin_CS"/>
</dbReference>
<dbReference type="PANTHER" id="PTHR24028">
    <property type="entry name" value="CADHERIN-87A"/>
    <property type="match status" value="1"/>
</dbReference>
<dbReference type="Pfam" id="PF00028">
    <property type="entry name" value="Cadherin"/>
    <property type="match status" value="1"/>
</dbReference>
<feature type="chain" id="PRO_5036411769" evidence="13">
    <location>
        <begin position="28"/>
        <end position="1792"/>
    </location>
</feature>
<dbReference type="InterPro" id="IPR013320">
    <property type="entry name" value="ConA-like_dom_sf"/>
</dbReference>
<name>A0A815J609_9BILA</name>
<evidence type="ECO:0000259" key="15">
    <source>
        <dbReference type="PROSITE" id="PS50268"/>
    </source>
</evidence>
<feature type="signal peptide" evidence="13">
    <location>
        <begin position="1"/>
        <end position="27"/>
    </location>
</feature>
<keyword evidence="9" id="KW-1015">Disulfide bond</keyword>
<dbReference type="InterPro" id="IPR001791">
    <property type="entry name" value="Laminin_G"/>
</dbReference>
<comment type="function">
    <text evidence="11">Cadherins are calcium-dependent cell adhesion proteins.</text>
</comment>
<evidence type="ECO:0000256" key="13">
    <source>
        <dbReference type="SAM" id="SignalP"/>
    </source>
</evidence>
<keyword evidence="2 10" id="KW-0812">Transmembrane</keyword>
<keyword evidence="13" id="KW-0732">Signal</keyword>
<dbReference type="GO" id="GO:0007156">
    <property type="term" value="P:homophilic cell adhesion via plasma membrane adhesion molecules"/>
    <property type="evidence" value="ECO:0007669"/>
    <property type="project" value="InterPro"/>
</dbReference>
<dbReference type="GO" id="GO:0005509">
    <property type="term" value="F:calcium ion binding"/>
    <property type="evidence" value="ECO:0007669"/>
    <property type="project" value="UniProtKB-UniRule"/>
</dbReference>
<dbReference type="InterPro" id="IPR000233">
    <property type="entry name" value="Cadherin_Y-type_LIR"/>
</dbReference>
<feature type="domain" description="Cadherin" evidence="15">
    <location>
        <begin position="433"/>
        <end position="525"/>
    </location>
</feature>
<dbReference type="Gene3D" id="2.60.120.200">
    <property type="match status" value="1"/>
</dbReference>
<dbReference type="SUPFAM" id="SSF49899">
    <property type="entry name" value="Concanavalin A-like lectins/glucanases"/>
    <property type="match status" value="1"/>
</dbReference>
<dbReference type="Proteomes" id="UP000663855">
    <property type="component" value="Unassembled WGS sequence"/>
</dbReference>
<dbReference type="InterPro" id="IPR027397">
    <property type="entry name" value="Catenin-bd_sf"/>
</dbReference>
<dbReference type="OrthoDB" id="6252479at2759"/>
<dbReference type="Pfam" id="PF01049">
    <property type="entry name" value="CADH_Y-type_LIR"/>
    <property type="match status" value="1"/>
</dbReference>